<dbReference type="Proteomes" id="UP000007875">
    <property type="component" value="Unassembled WGS sequence"/>
</dbReference>
<dbReference type="InParanoid" id="H2Y9P1"/>
<dbReference type="HOGENOM" id="CLU_632463_0_0_1"/>
<organism evidence="3 4">
    <name type="scientific">Ciona savignyi</name>
    <name type="common">Pacific transparent sea squirt</name>
    <dbReference type="NCBI Taxonomy" id="51511"/>
    <lineage>
        <taxon>Eukaryota</taxon>
        <taxon>Metazoa</taxon>
        <taxon>Chordata</taxon>
        <taxon>Tunicata</taxon>
        <taxon>Ascidiacea</taxon>
        <taxon>Phlebobranchia</taxon>
        <taxon>Cionidae</taxon>
        <taxon>Ciona</taxon>
    </lineage>
</organism>
<dbReference type="Pfam" id="PF25204">
    <property type="entry name" value="DAAF9_2"/>
    <property type="match status" value="1"/>
</dbReference>
<evidence type="ECO:0000313" key="4">
    <source>
        <dbReference type="Proteomes" id="UP000007875"/>
    </source>
</evidence>
<protein>
    <recommendedName>
        <fullName evidence="2">DAAF9 domain-containing protein</fullName>
    </recommendedName>
</protein>
<accession>H2Y9P1</accession>
<feature type="region of interest" description="Disordered" evidence="1">
    <location>
        <begin position="288"/>
        <end position="319"/>
    </location>
</feature>
<dbReference type="STRING" id="51511.ENSCSAVP00000002039"/>
<dbReference type="eggNOG" id="ENOG502QUJP">
    <property type="taxonomic scope" value="Eukaryota"/>
</dbReference>
<reference evidence="3" key="2">
    <citation type="submission" date="2025-08" db="UniProtKB">
        <authorList>
            <consortium name="Ensembl"/>
        </authorList>
    </citation>
    <scope>IDENTIFICATION</scope>
</reference>
<reference evidence="4" key="1">
    <citation type="submission" date="2003-08" db="EMBL/GenBank/DDBJ databases">
        <authorList>
            <person name="Birren B."/>
            <person name="Nusbaum C."/>
            <person name="Abebe A."/>
            <person name="Abouelleil A."/>
            <person name="Adekoya E."/>
            <person name="Ait-zahra M."/>
            <person name="Allen N."/>
            <person name="Allen T."/>
            <person name="An P."/>
            <person name="Anderson M."/>
            <person name="Anderson S."/>
            <person name="Arachchi H."/>
            <person name="Armbruster J."/>
            <person name="Bachantsang P."/>
            <person name="Baldwin J."/>
            <person name="Barry A."/>
            <person name="Bayul T."/>
            <person name="Blitshsteyn B."/>
            <person name="Bloom T."/>
            <person name="Blye J."/>
            <person name="Boguslavskiy L."/>
            <person name="Borowsky M."/>
            <person name="Boukhgalter B."/>
            <person name="Brunache A."/>
            <person name="Butler J."/>
            <person name="Calixte N."/>
            <person name="Calvo S."/>
            <person name="Camarata J."/>
            <person name="Campo K."/>
            <person name="Chang J."/>
            <person name="Cheshatsang Y."/>
            <person name="Citroen M."/>
            <person name="Collymore A."/>
            <person name="Considine T."/>
            <person name="Cook A."/>
            <person name="Cooke P."/>
            <person name="Corum B."/>
            <person name="Cuomo C."/>
            <person name="David R."/>
            <person name="Dawoe T."/>
            <person name="Degray S."/>
            <person name="Dodge S."/>
            <person name="Dooley K."/>
            <person name="Dorje P."/>
            <person name="Dorjee K."/>
            <person name="Dorris L."/>
            <person name="Duffey N."/>
            <person name="Dupes A."/>
            <person name="Elkins T."/>
            <person name="Engels R."/>
            <person name="Erickson J."/>
            <person name="Farina A."/>
            <person name="Faro S."/>
            <person name="Ferreira P."/>
            <person name="Fischer H."/>
            <person name="Fitzgerald M."/>
            <person name="Foley K."/>
            <person name="Gage D."/>
            <person name="Galagan J."/>
            <person name="Gearin G."/>
            <person name="Gnerre S."/>
            <person name="Gnirke A."/>
            <person name="Goyette A."/>
            <person name="Graham J."/>
            <person name="Grandbois E."/>
            <person name="Gyaltsen K."/>
            <person name="Hafez N."/>
            <person name="Hagopian D."/>
            <person name="Hagos B."/>
            <person name="Hall J."/>
            <person name="Hatcher B."/>
            <person name="Heller A."/>
            <person name="Higgins H."/>
            <person name="Honan T."/>
            <person name="Horn A."/>
            <person name="Houde N."/>
            <person name="Hughes L."/>
            <person name="Hulme W."/>
            <person name="Husby E."/>
            <person name="Iliev I."/>
            <person name="Jaffe D."/>
            <person name="Jones C."/>
            <person name="Kamal M."/>
            <person name="Kamat A."/>
            <person name="Kamvysselis M."/>
            <person name="Karlsson E."/>
            <person name="Kells C."/>
            <person name="Kieu A."/>
            <person name="Kisner P."/>
            <person name="Kodira C."/>
            <person name="Kulbokas E."/>
            <person name="Labutti K."/>
            <person name="Lama D."/>
            <person name="Landers T."/>
            <person name="Leger J."/>
            <person name="Levine S."/>
            <person name="Lewis D."/>
            <person name="Lewis T."/>
            <person name="Lindblad-toh K."/>
            <person name="Liu X."/>
            <person name="Lokyitsang T."/>
            <person name="Lokyitsang Y."/>
            <person name="Lucien O."/>
            <person name="Lui A."/>
            <person name="Ma L.J."/>
            <person name="Mabbitt R."/>
            <person name="Macdonald J."/>
            <person name="Maclean C."/>
            <person name="Major J."/>
            <person name="Manning J."/>
            <person name="Marabella R."/>
            <person name="Maru K."/>
            <person name="Matthews C."/>
            <person name="Mauceli E."/>
            <person name="Mccarthy M."/>
            <person name="Mcdonough S."/>
            <person name="Mcghee T."/>
            <person name="Meldrim J."/>
            <person name="Meneus L."/>
            <person name="Mesirov J."/>
            <person name="Mihalev A."/>
            <person name="Mihova T."/>
            <person name="Mikkelsen T."/>
            <person name="Mlenga V."/>
            <person name="Moru K."/>
            <person name="Mozes J."/>
            <person name="Mulrain L."/>
            <person name="Munson G."/>
            <person name="Naylor J."/>
            <person name="Newes C."/>
            <person name="Nguyen C."/>
            <person name="Nguyen N."/>
            <person name="Nguyen T."/>
            <person name="Nicol R."/>
            <person name="Nielsen C."/>
            <person name="Nizzari M."/>
            <person name="Norbu C."/>
            <person name="Norbu N."/>
            <person name="O'donnell P."/>
            <person name="Okoawo O."/>
            <person name="O'leary S."/>
            <person name="Omotosho B."/>
            <person name="O'neill K."/>
            <person name="Osman S."/>
            <person name="Parker S."/>
            <person name="Perrin D."/>
            <person name="Phunkhang P."/>
            <person name="Piqani B."/>
            <person name="Purcell S."/>
            <person name="Rachupka T."/>
            <person name="Ramasamy U."/>
            <person name="Rameau R."/>
            <person name="Ray V."/>
            <person name="Raymond C."/>
            <person name="Retta R."/>
            <person name="Richardson S."/>
            <person name="Rise C."/>
            <person name="Rodriguez J."/>
            <person name="Rogers J."/>
            <person name="Rogov P."/>
            <person name="Rutman M."/>
            <person name="Schupbach R."/>
            <person name="Seaman C."/>
            <person name="Settipalli S."/>
            <person name="Sharpe T."/>
            <person name="Sheridan J."/>
            <person name="Sherpa N."/>
            <person name="Shi J."/>
            <person name="Smirnov S."/>
            <person name="Smith C."/>
            <person name="Sougnez C."/>
            <person name="Spencer B."/>
            <person name="Stalker J."/>
            <person name="Stange-thomann N."/>
            <person name="Stavropoulos S."/>
            <person name="Stetson K."/>
            <person name="Stone C."/>
            <person name="Stone S."/>
            <person name="Stubbs M."/>
            <person name="Talamas J."/>
            <person name="Tchuinga P."/>
            <person name="Tenzing P."/>
            <person name="Tesfaye S."/>
            <person name="Theodore J."/>
            <person name="Thoulutsang Y."/>
            <person name="Topham K."/>
            <person name="Towey S."/>
            <person name="Tsamla T."/>
            <person name="Tsomo N."/>
            <person name="Vallee D."/>
            <person name="Vassiliev H."/>
            <person name="Venkataraman V."/>
            <person name="Vinson J."/>
            <person name="Vo A."/>
            <person name="Wade C."/>
            <person name="Wang S."/>
            <person name="Wangchuk T."/>
            <person name="Wangdi T."/>
            <person name="Whittaker C."/>
            <person name="Wilkinson J."/>
            <person name="Wu Y."/>
            <person name="Wyman D."/>
            <person name="Yadav S."/>
            <person name="Yang S."/>
            <person name="Yang X."/>
            <person name="Yeager S."/>
            <person name="Yee E."/>
            <person name="Young G."/>
            <person name="Zainoun J."/>
            <person name="Zembeck L."/>
            <person name="Zimmer A."/>
            <person name="Zody M."/>
            <person name="Lander E."/>
        </authorList>
    </citation>
    <scope>NUCLEOTIDE SEQUENCE [LARGE SCALE GENOMIC DNA]</scope>
</reference>
<dbReference type="InterPro" id="IPR040342">
    <property type="entry name" value="DNAAF9"/>
</dbReference>
<evidence type="ECO:0000256" key="1">
    <source>
        <dbReference type="SAM" id="MobiDB-lite"/>
    </source>
</evidence>
<feature type="domain" description="DAAF9" evidence="2">
    <location>
        <begin position="1"/>
        <end position="206"/>
    </location>
</feature>
<dbReference type="AlphaFoldDB" id="H2Y9P1"/>
<keyword evidence="4" id="KW-1185">Reference proteome</keyword>
<reference evidence="3" key="3">
    <citation type="submission" date="2025-09" db="UniProtKB">
        <authorList>
            <consortium name="Ensembl"/>
        </authorList>
    </citation>
    <scope>IDENTIFICATION</scope>
</reference>
<dbReference type="PANTHER" id="PTHR33664:SF1">
    <property type="entry name" value="DYNEIN AXONEMAL ASSEMBLY FACTOR 9"/>
    <property type="match status" value="1"/>
</dbReference>
<evidence type="ECO:0000313" key="3">
    <source>
        <dbReference type="Ensembl" id="ENSCSAVP00000002039.1"/>
    </source>
</evidence>
<evidence type="ECO:0000259" key="2">
    <source>
        <dbReference type="Pfam" id="PF25204"/>
    </source>
</evidence>
<dbReference type="Ensembl" id="ENSCSAVT00000002076.1">
    <property type="protein sequence ID" value="ENSCSAVP00000002039.1"/>
    <property type="gene ID" value="ENSCSAVG00000001196.1"/>
</dbReference>
<dbReference type="InterPro" id="IPR057478">
    <property type="entry name" value="DAAF9_2"/>
</dbReference>
<sequence length="434" mass="47684">TVIAGVPGSYAGKLGSTIVALHRERVRWVTIRTRCLGGAASVLDAHHLQNQLTEVVSKRRASRPAAAALKRLRVVIECLGFIDISSVVSCVTDHSNPTTRGSMELGACTVCVDPSSCFTAHRMTMPFILEQCTSGMVCCVAFTGCHDDIKDEKLADAQSLIRIVNPDAAFLLAAEGLVSRTNDFDLILSEKSFNRDEAKRARYLLSHSRTPSTSARGEIQEVNLDFSAPILRGALSARLRSLSHMTSSSTNHSAGLGKVLAVQGLVTFITKSSSLRIEAKVKNHVITPVPPSGGPITPTPPSGAPITPTPPSGKSTTNTRRYNMKFYGFNLDESSLKDWLRLSGRQKPSRKCRKTRRNLTTSEIKHIQSSHATDPLPDGIFFNGTHYSSLLDNSKSYQHPCLERFITEYLEKENLKIDIFNKKLENQEFVDLFD</sequence>
<dbReference type="PANTHER" id="PTHR33664">
    <property type="entry name" value="RCG26366"/>
    <property type="match status" value="1"/>
</dbReference>
<dbReference type="OMA" id="TQICIRF"/>
<feature type="compositionally biased region" description="Pro residues" evidence="1">
    <location>
        <begin position="288"/>
        <end position="311"/>
    </location>
</feature>
<name>H2Y9P1_CIOSA</name>
<proteinExistence type="predicted"/>
<dbReference type="GeneTree" id="ENSGT00940000174150"/>